<gene>
    <name evidence="3" type="ORF">CEY00_Acc29341</name>
</gene>
<feature type="compositionally biased region" description="Low complexity" evidence="1">
    <location>
        <begin position="32"/>
        <end position="69"/>
    </location>
</feature>
<dbReference type="InterPro" id="IPR058570">
    <property type="entry name" value="HROB_OB"/>
</dbReference>
<sequence length="430" mass="46928">MEAWEALDLDDSDLPSLLRPCKRRRRHRHSNSQHSHQFSNSSLSLQQPPTSPSQTLPSPQALQLPSPNSTTPPLIPGPAGPVQAAMLRKVRAHQNPTCATQEYIRRAVEDGEEDEDFNRNPWLCALQFLGMVGGGLPITPLSSIVLCTYIGRVDRIVAVIKSSAPNGLGDLMVTLKDPTGTIDASIHHKVLAEVEFRKEISVGSVLILQKVAVFAPIRSTRYLNITLSNVVKVISKDTGLQLQQNYLVYAIKPVFLGSECNKETGNMHEDLSLGVDEIEGSMISGNSNVGGTSHNGKQMEMGKPLPQSEHCRDQNCGIVGKEPLLVGKDAAAKEILNKVVRIIDDTMDSEQRGVDDVNKLRMGSYSSSPNKPEADLVESQNDQVKVTKGANGVVKQRHTPPIPRASIPEWTDEQLNQLFAADCEDGGSLF</sequence>
<dbReference type="GO" id="GO:0000725">
    <property type="term" value="P:recombinational repair"/>
    <property type="evidence" value="ECO:0007669"/>
    <property type="project" value="InterPro"/>
</dbReference>
<reference evidence="3 4" key="1">
    <citation type="submission" date="2017-07" db="EMBL/GenBank/DDBJ databases">
        <title>An improved, manually edited Actinidia chinensis var. chinensis (kiwifruit) genome highlights the challenges associated with draft genomes and gene prediction in plants.</title>
        <authorList>
            <person name="Pilkington S."/>
            <person name="Crowhurst R."/>
            <person name="Hilario E."/>
            <person name="Nardozza S."/>
            <person name="Fraser L."/>
            <person name="Peng Y."/>
            <person name="Gunaseelan K."/>
            <person name="Simpson R."/>
            <person name="Tahir J."/>
            <person name="Deroles S."/>
            <person name="Templeton K."/>
            <person name="Luo Z."/>
            <person name="Davy M."/>
            <person name="Cheng C."/>
            <person name="Mcneilage M."/>
            <person name="Scaglione D."/>
            <person name="Liu Y."/>
            <person name="Zhang Q."/>
            <person name="Datson P."/>
            <person name="De Silva N."/>
            <person name="Gardiner S."/>
            <person name="Bassett H."/>
            <person name="Chagne D."/>
            <person name="Mccallum J."/>
            <person name="Dzierzon H."/>
            <person name="Deng C."/>
            <person name="Wang Y.-Y."/>
            <person name="Barron N."/>
            <person name="Manako K."/>
            <person name="Bowen J."/>
            <person name="Foster T."/>
            <person name="Erridge Z."/>
            <person name="Tiffin H."/>
            <person name="Waite C."/>
            <person name="Davies K."/>
            <person name="Grierson E."/>
            <person name="Laing W."/>
            <person name="Kirk R."/>
            <person name="Chen X."/>
            <person name="Wood M."/>
            <person name="Montefiori M."/>
            <person name="Brummell D."/>
            <person name="Schwinn K."/>
            <person name="Catanach A."/>
            <person name="Fullerton C."/>
            <person name="Li D."/>
            <person name="Meiyalaghan S."/>
            <person name="Nieuwenhuizen N."/>
            <person name="Read N."/>
            <person name="Prakash R."/>
            <person name="Hunter D."/>
            <person name="Zhang H."/>
            <person name="Mckenzie M."/>
            <person name="Knabel M."/>
            <person name="Harris A."/>
            <person name="Allan A."/>
            <person name="Chen A."/>
            <person name="Janssen B."/>
            <person name="Plunkett B."/>
            <person name="Dwamena C."/>
            <person name="Voogd C."/>
            <person name="Leif D."/>
            <person name="Lafferty D."/>
            <person name="Souleyre E."/>
            <person name="Varkonyi-Gasic E."/>
            <person name="Gambi F."/>
            <person name="Hanley J."/>
            <person name="Yao J.-L."/>
            <person name="Cheung J."/>
            <person name="David K."/>
            <person name="Warren B."/>
            <person name="Marsh K."/>
            <person name="Snowden K."/>
            <person name="Lin-Wang K."/>
            <person name="Brian L."/>
            <person name="Martinez-Sanchez M."/>
            <person name="Wang M."/>
            <person name="Ileperuma N."/>
            <person name="Macnee N."/>
            <person name="Campin R."/>
            <person name="Mcatee P."/>
            <person name="Drummond R."/>
            <person name="Espley R."/>
            <person name="Ireland H."/>
            <person name="Wu R."/>
            <person name="Atkinson R."/>
            <person name="Karunairetnam S."/>
            <person name="Bulley S."/>
            <person name="Chunkath S."/>
            <person name="Hanley Z."/>
            <person name="Storey R."/>
            <person name="Thrimawithana A."/>
            <person name="Thomson S."/>
            <person name="David C."/>
            <person name="Testolin R."/>
        </authorList>
    </citation>
    <scope>NUCLEOTIDE SEQUENCE [LARGE SCALE GENOMIC DNA]</scope>
    <source>
        <strain evidence="4">cv. Red5</strain>
        <tissue evidence="3">Young leaf</tissue>
    </source>
</reference>
<organism evidence="3 4">
    <name type="scientific">Actinidia chinensis var. chinensis</name>
    <name type="common">Chinese soft-hair kiwi</name>
    <dbReference type="NCBI Taxonomy" id="1590841"/>
    <lineage>
        <taxon>Eukaryota</taxon>
        <taxon>Viridiplantae</taxon>
        <taxon>Streptophyta</taxon>
        <taxon>Embryophyta</taxon>
        <taxon>Tracheophyta</taxon>
        <taxon>Spermatophyta</taxon>
        <taxon>Magnoliopsida</taxon>
        <taxon>eudicotyledons</taxon>
        <taxon>Gunneridae</taxon>
        <taxon>Pentapetalae</taxon>
        <taxon>asterids</taxon>
        <taxon>Ericales</taxon>
        <taxon>Actinidiaceae</taxon>
        <taxon>Actinidia</taxon>
    </lineage>
</organism>
<dbReference type="EMBL" id="NKQK01000026">
    <property type="protein sequence ID" value="PSR89146.1"/>
    <property type="molecule type" value="Genomic_DNA"/>
</dbReference>
<comment type="caution">
    <text evidence="3">The sequence shown here is derived from an EMBL/GenBank/DDBJ whole genome shotgun (WGS) entry which is preliminary data.</text>
</comment>
<accession>A0A2R6PDA3</accession>
<dbReference type="InParanoid" id="A0A2R6PDA3"/>
<dbReference type="OMA" id="RIPTQEY"/>
<dbReference type="Pfam" id="PF15072">
    <property type="entry name" value="HROB"/>
    <property type="match status" value="1"/>
</dbReference>
<dbReference type="PANTHER" id="PTHR14523">
    <property type="entry name" value="UNCHARACTERIZED PROTEIN C17ORF53 HOMOLOG"/>
    <property type="match status" value="1"/>
</dbReference>
<evidence type="ECO:0000313" key="3">
    <source>
        <dbReference type="EMBL" id="PSR89146.1"/>
    </source>
</evidence>
<keyword evidence="4" id="KW-1185">Reference proteome</keyword>
<reference evidence="4" key="2">
    <citation type="journal article" date="2018" name="BMC Genomics">
        <title>A manually annotated Actinidia chinensis var. chinensis (kiwifruit) genome highlights the challenges associated with draft genomes and gene prediction in plants.</title>
        <authorList>
            <person name="Pilkington S.M."/>
            <person name="Crowhurst R."/>
            <person name="Hilario E."/>
            <person name="Nardozza S."/>
            <person name="Fraser L."/>
            <person name="Peng Y."/>
            <person name="Gunaseelan K."/>
            <person name="Simpson R."/>
            <person name="Tahir J."/>
            <person name="Deroles S.C."/>
            <person name="Templeton K."/>
            <person name="Luo Z."/>
            <person name="Davy M."/>
            <person name="Cheng C."/>
            <person name="McNeilage M."/>
            <person name="Scaglione D."/>
            <person name="Liu Y."/>
            <person name="Zhang Q."/>
            <person name="Datson P."/>
            <person name="De Silva N."/>
            <person name="Gardiner S.E."/>
            <person name="Bassett H."/>
            <person name="Chagne D."/>
            <person name="McCallum J."/>
            <person name="Dzierzon H."/>
            <person name="Deng C."/>
            <person name="Wang Y.Y."/>
            <person name="Barron L."/>
            <person name="Manako K."/>
            <person name="Bowen J."/>
            <person name="Foster T.M."/>
            <person name="Erridge Z.A."/>
            <person name="Tiffin H."/>
            <person name="Waite C.N."/>
            <person name="Davies K.M."/>
            <person name="Grierson E.P."/>
            <person name="Laing W.A."/>
            <person name="Kirk R."/>
            <person name="Chen X."/>
            <person name="Wood M."/>
            <person name="Montefiori M."/>
            <person name="Brummell D.A."/>
            <person name="Schwinn K.E."/>
            <person name="Catanach A."/>
            <person name="Fullerton C."/>
            <person name="Li D."/>
            <person name="Meiyalaghan S."/>
            <person name="Nieuwenhuizen N."/>
            <person name="Read N."/>
            <person name="Prakash R."/>
            <person name="Hunter D."/>
            <person name="Zhang H."/>
            <person name="McKenzie M."/>
            <person name="Knabel M."/>
            <person name="Harris A."/>
            <person name="Allan A.C."/>
            <person name="Gleave A."/>
            <person name="Chen A."/>
            <person name="Janssen B.J."/>
            <person name="Plunkett B."/>
            <person name="Ampomah-Dwamena C."/>
            <person name="Voogd C."/>
            <person name="Leif D."/>
            <person name="Lafferty D."/>
            <person name="Souleyre E.J.F."/>
            <person name="Varkonyi-Gasic E."/>
            <person name="Gambi F."/>
            <person name="Hanley J."/>
            <person name="Yao J.L."/>
            <person name="Cheung J."/>
            <person name="David K.M."/>
            <person name="Warren B."/>
            <person name="Marsh K."/>
            <person name="Snowden K.C."/>
            <person name="Lin-Wang K."/>
            <person name="Brian L."/>
            <person name="Martinez-Sanchez M."/>
            <person name="Wang M."/>
            <person name="Ileperuma N."/>
            <person name="Macnee N."/>
            <person name="Campin R."/>
            <person name="McAtee P."/>
            <person name="Drummond R.S.M."/>
            <person name="Espley R.V."/>
            <person name="Ireland H.S."/>
            <person name="Wu R."/>
            <person name="Atkinson R.G."/>
            <person name="Karunairetnam S."/>
            <person name="Bulley S."/>
            <person name="Chunkath S."/>
            <person name="Hanley Z."/>
            <person name="Storey R."/>
            <person name="Thrimawithana A.H."/>
            <person name="Thomson S."/>
            <person name="David C."/>
            <person name="Testolin R."/>
            <person name="Huang H."/>
            <person name="Hellens R.P."/>
            <person name="Schaffer R.J."/>
        </authorList>
    </citation>
    <scope>NUCLEOTIDE SEQUENCE [LARGE SCALE GENOMIC DNA]</scope>
    <source>
        <strain evidence="4">cv. Red5</strain>
    </source>
</reference>
<dbReference type="OrthoDB" id="550780at2759"/>
<dbReference type="Gramene" id="PSR89146">
    <property type="protein sequence ID" value="PSR89146"/>
    <property type="gene ID" value="CEY00_Acc29341"/>
</dbReference>
<dbReference type="InterPro" id="IPR028045">
    <property type="entry name" value="HROB"/>
</dbReference>
<feature type="region of interest" description="Disordered" evidence="1">
    <location>
        <begin position="1"/>
        <end position="81"/>
    </location>
</feature>
<feature type="compositionally biased region" description="Basic residues" evidence="1">
    <location>
        <begin position="20"/>
        <end position="31"/>
    </location>
</feature>
<proteinExistence type="predicted"/>
<feature type="domain" description="Homologous recombination OB-fold protein OB-fold" evidence="2">
    <location>
        <begin position="152"/>
        <end position="237"/>
    </location>
</feature>
<evidence type="ECO:0000313" key="4">
    <source>
        <dbReference type="Proteomes" id="UP000241394"/>
    </source>
</evidence>
<evidence type="ECO:0000256" key="1">
    <source>
        <dbReference type="SAM" id="MobiDB-lite"/>
    </source>
</evidence>
<name>A0A2R6PDA3_ACTCC</name>
<evidence type="ECO:0000259" key="2">
    <source>
        <dbReference type="Pfam" id="PF15072"/>
    </source>
</evidence>
<protein>
    <recommendedName>
        <fullName evidence="2">Homologous recombination OB-fold protein OB-fold domain-containing protein</fullName>
    </recommendedName>
</protein>
<feature type="compositionally biased region" description="Acidic residues" evidence="1">
    <location>
        <begin position="1"/>
        <end position="13"/>
    </location>
</feature>
<dbReference type="AlphaFoldDB" id="A0A2R6PDA3"/>
<dbReference type="STRING" id="1590841.A0A2R6PDA3"/>
<dbReference type="Proteomes" id="UP000241394">
    <property type="component" value="Chromosome LG26"/>
</dbReference>
<feature type="region of interest" description="Disordered" evidence="1">
    <location>
        <begin position="354"/>
        <end position="379"/>
    </location>
</feature>
<dbReference type="PANTHER" id="PTHR14523:SF1">
    <property type="entry name" value="HOMOLOGOUS RECOMBINATION OB-FOLD PROTEIN"/>
    <property type="match status" value="1"/>
</dbReference>